<dbReference type="Pfam" id="PF01636">
    <property type="entry name" value="APH"/>
    <property type="match status" value="1"/>
</dbReference>
<organism evidence="2 3">
    <name type="scientific">Lacihabitans lacunae</name>
    <dbReference type="NCBI Taxonomy" id="1028214"/>
    <lineage>
        <taxon>Bacteria</taxon>
        <taxon>Pseudomonadati</taxon>
        <taxon>Bacteroidota</taxon>
        <taxon>Cytophagia</taxon>
        <taxon>Cytophagales</taxon>
        <taxon>Leadbetterellaceae</taxon>
        <taxon>Lacihabitans</taxon>
    </lineage>
</organism>
<evidence type="ECO:0000313" key="3">
    <source>
        <dbReference type="Proteomes" id="UP001595616"/>
    </source>
</evidence>
<dbReference type="Proteomes" id="UP001595616">
    <property type="component" value="Unassembled WGS sequence"/>
</dbReference>
<comment type="caution">
    <text evidence="2">The sequence shown here is derived from an EMBL/GenBank/DDBJ whole genome shotgun (WGS) entry which is preliminary data.</text>
</comment>
<dbReference type="InterPro" id="IPR002575">
    <property type="entry name" value="Aminoglycoside_PTrfase"/>
</dbReference>
<sequence length="351" mass="40341">MQHILQAFSLESNDSEIQKFGSGLINDTFLIVAANEKYILQKINTEVFQNPEIIGKNLYEADKHLKTLYPTYLFISQIKTSDGENFFVENGNYWRLTKFIDNSYSINTVNEPEMAFEAARAFGELTVKLQGLDLTKLKPSIPRFHDLSLRYEQFKLALQNASPALKAASKTEIDFYESNNGYVETFRKIQQDETYPNRMIHHDTKINNVLFDKQTQKSLCVCDLDTLMPGKIISDLGDMVRTYSSAESEESTEFEHVKIRLTYIEALMNGYLGKLKKNLTPSEKESLIFAGPFMIYMQGLRFLTDHLNGDVYYQISYKNQNLNRAKNQQALLEDYQLNQTKIATIIAATLS</sequence>
<dbReference type="Gene3D" id="3.90.1200.10">
    <property type="match status" value="1"/>
</dbReference>
<dbReference type="EMBL" id="JBHRYQ010000001">
    <property type="protein sequence ID" value="MFC3810928.1"/>
    <property type="molecule type" value="Genomic_DNA"/>
</dbReference>
<feature type="domain" description="Aminoglycoside phosphotransferase" evidence="1">
    <location>
        <begin position="16"/>
        <end position="249"/>
    </location>
</feature>
<dbReference type="InterPro" id="IPR011009">
    <property type="entry name" value="Kinase-like_dom_sf"/>
</dbReference>
<proteinExistence type="predicted"/>
<dbReference type="PANTHER" id="PTHR21064:SF5">
    <property type="entry name" value="SLR1880 PROTEIN"/>
    <property type="match status" value="1"/>
</dbReference>
<gene>
    <name evidence="2" type="ORF">ACFOOI_09710</name>
</gene>
<evidence type="ECO:0000313" key="2">
    <source>
        <dbReference type="EMBL" id="MFC3810928.1"/>
    </source>
</evidence>
<dbReference type="RefSeq" id="WP_379837470.1">
    <property type="nucleotide sequence ID" value="NZ_JBHRYQ010000001.1"/>
</dbReference>
<keyword evidence="3" id="KW-1185">Reference proteome</keyword>
<evidence type="ECO:0000259" key="1">
    <source>
        <dbReference type="Pfam" id="PF01636"/>
    </source>
</evidence>
<reference evidence="3" key="1">
    <citation type="journal article" date="2019" name="Int. J. Syst. Evol. Microbiol.">
        <title>The Global Catalogue of Microorganisms (GCM) 10K type strain sequencing project: providing services to taxonomists for standard genome sequencing and annotation.</title>
        <authorList>
            <consortium name="The Broad Institute Genomics Platform"/>
            <consortium name="The Broad Institute Genome Sequencing Center for Infectious Disease"/>
            <person name="Wu L."/>
            <person name="Ma J."/>
        </authorList>
    </citation>
    <scope>NUCLEOTIDE SEQUENCE [LARGE SCALE GENOMIC DNA]</scope>
    <source>
        <strain evidence="3">CECT 7956</strain>
    </source>
</reference>
<name>A0ABV7YYA7_9BACT</name>
<dbReference type="InterPro" id="IPR050249">
    <property type="entry name" value="Pseudomonas-type_ThrB"/>
</dbReference>
<accession>A0ABV7YYA7</accession>
<dbReference type="SUPFAM" id="SSF56112">
    <property type="entry name" value="Protein kinase-like (PK-like)"/>
    <property type="match status" value="1"/>
</dbReference>
<dbReference type="PANTHER" id="PTHR21064">
    <property type="entry name" value="AMINOGLYCOSIDE PHOSPHOTRANSFERASE DOMAIN-CONTAINING PROTEIN-RELATED"/>
    <property type="match status" value="1"/>
</dbReference>
<protein>
    <submittedName>
        <fullName evidence="2">Phosphotransferase enzyme family protein</fullName>
    </submittedName>
</protein>